<keyword evidence="2" id="KW-1185">Reference proteome</keyword>
<organism evidence="1 2">
    <name type="scientific">Luethyella okanaganae</name>
    <dbReference type="NCBI Taxonomy" id="69372"/>
    <lineage>
        <taxon>Bacteria</taxon>
        <taxon>Bacillati</taxon>
        <taxon>Actinomycetota</taxon>
        <taxon>Actinomycetes</taxon>
        <taxon>Micrococcales</taxon>
        <taxon>Microbacteriaceae</taxon>
        <taxon>Luethyella</taxon>
    </lineage>
</organism>
<gene>
    <name evidence="1" type="ORF">ACFQB0_10860</name>
</gene>
<dbReference type="RefSeq" id="WP_386731266.1">
    <property type="nucleotide sequence ID" value="NZ_JBHSTP010000002.1"/>
</dbReference>
<evidence type="ECO:0000313" key="2">
    <source>
        <dbReference type="Proteomes" id="UP001596306"/>
    </source>
</evidence>
<comment type="caution">
    <text evidence="1">The sequence shown here is derived from an EMBL/GenBank/DDBJ whole genome shotgun (WGS) entry which is preliminary data.</text>
</comment>
<protein>
    <submittedName>
        <fullName evidence="1">Uncharacterized protein</fullName>
    </submittedName>
</protein>
<name>A0ABW1VGC3_9MICO</name>
<dbReference type="EMBL" id="JBHSTP010000002">
    <property type="protein sequence ID" value="MFC6356607.1"/>
    <property type="molecule type" value="Genomic_DNA"/>
</dbReference>
<reference evidence="2" key="1">
    <citation type="journal article" date="2019" name="Int. J. Syst. Evol. Microbiol.">
        <title>The Global Catalogue of Microorganisms (GCM) 10K type strain sequencing project: providing services to taxonomists for standard genome sequencing and annotation.</title>
        <authorList>
            <consortium name="The Broad Institute Genomics Platform"/>
            <consortium name="The Broad Institute Genome Sequencing Center for Infectious Disease"/>
            <person name="Wu L."/>
            <person name="Ma J."/>
        </authorList>
    </citation>
    <scope>NUCLEOTIDE SEQUENCE [LARGE SCALE GENOMIC DNA]</scope>
    <source>
        <strain evidence="2">CCUG 43304</strain>
    </source>
</reference>
<evidence type="ECO:0000313" key="1">
    <source>
        <dbReference type="EMBL" id="MFC6356607.1"/>
    </source>
</evidence>
<accession>A0ABW1VGC3</accession>
<dbReference type="Proteomes" id="UP001596306">
    <property type="component" value="Unassembled WGS sequence"/>
</dbReference>
<sequence>MKAERSLRSGLIPKGIGLHTGELDLSYRLLSTWASCSPLASFAEREPVLPAQVSASSFPALFPEIVQLTEVLTNPDFVTYLLSPQRGSIDQTKLLLSTAAGIAQMEAPFEVVKLARTVIVHGRDAVAAAYGMTGTRRTSRAATLDRALVAAARTHRACLLRHLDTRALPSVVAVPRGRPAPRTKTFAAVEYEADPSPAPSLESSR</sequence>
<proteinExistence type="predicted"/>